<dbReference type="Proteomes" id="UP000515163">
    <property type="component" value="Unplaced"/>
</dbReference>
<name>A0A6P8GWR1_ACTTE</name>
<accession>A0A6P8GWR1</accession>
<dbReference type="AlphaFoldDB" id="A0A6P8GWR1"/>
<evidence type="ECO:0000256" key="1">
    <source>
        <dbReference type="SAM" id="MobiDB-lite"/>
    </source>
</evidence>
<dbReference type="GeneID" id="116286352"/>
<evidence type="ECO:0000313" key="4">
    <source>
        <dbReference type="RefSeq" id="XP_031548688.1"/>
    </source>
</evidence>
<feature type="compositionally biased region" description="Basic residues" evidence="1">
    <location>
        <begin position="167"/>
        <end position="183"/>
    </location>
</feature>
<sequence>MMWTRLRRHGILAKRDQVAACMQVLGLQNQTPIQRRKHYPNYFSKVLKFFENDFSPKGCVCGTTLALHPRKFLEYCKSVNEDITGITENSIRAFVKVNNIGCIGKKMRFRGEGVMTTAIHFSKKWMPVDAIKKLDEKFGTRKKGREEDADSVIVGAVGEISDSGSMKRPKARISSRLATKRKR</sequence>
<organism evidence="2 5">
    <name type="scientific">Actinia tenebrosa</name>
    <name type="common">Australian red waratah sea anemone</name>
    <dbReference type="NCBI Taxonomy" id="6105"/>
    <lineage>
        <taxon>Eukaryota</taxon>
        <taxon>Metazoa</taxon>
        <taxon>Cnidaria</taxon>
        <taxon>Anthozoa</taxon>
        <taxon>Hexacorallia</taxon>
        <taxon>Actiniaria</taxon>
        <taxon>Actiniidae</taxon>
        <taxon>Actinia</taxon>
    </lineage>
</organism>
<evidence type="ECO:0000313" key="2">
    <source>
        <dbReference type="Proteomes" id="UP000515163"/>
    </source>
</evidence>
<keyword evidence="2" id="KW-1185">Reference proteome</keyword>
<gene>
    <name evidence="3 4 5" type="primary">LOC116286352</name>
</gene>
<evidence type="ECO:0000313" key="3">
    <source>
        <dbReference type="RefSeq" id="XP_031548687.1"/>
    </source>
</evidence>
<dbReference type="RefSeq" id="XP_031548689.1">
    <property type="nucleotide sequence ID" value="XM_031692829.1"/>
</dbReference>
<feature type="region of interest" description="Disordered" evidence="1">
    <location>
        <begin position="161"/>
        <end position="183"/>
    </location>
</feature>
<dbReference type="RefSeq" id="XP_031548688.1">
    <property type="nucleotide sequence ID" value="XM_031692828.1"/>
</dbReference>
<evidence type="ECO:0000313" key="5">
    <source>
        <dbReference type="RefSeq" id="XP_031548689.1"/>
    </source>
</evidence>
<proteinExistence type="predicted"/>
<dbReference type="RefSeq" id="XP_031548687.1">
    <property type="nucleotide sequence ID" value="XM_031692827.1"/>
</dbReference>
<protein>
    <submittedName>
        <fullName evidence="3 4">Uncharacterized protein LOC116286352 isoform X1</fullName>
    </submittedName>
</protein>
<dbReference type="KEGG" id="aten:116286352"/>
<reference evidence="3 4" key="1">
    <citation type="submission" date="2025-04" db="UniProtKB">
        <authorList>
            <consortium name="RefSeq"/>
        </authorList>
    </citation>
    <scope>IDENTIFICATION</scope>
    <source>
        <tissue evidence="3 4">Tentacle</tissue>
    </source>
</reference>